<dbReference type="Proteomes" id="UP000813463">
    <property type="component" value="Chromosome 5"/>
</dbReference>
<sequence length="429" mass="48803">MANMICLSSLGEQDPSELTVDRISGLPWIILDIILGKLSINDAARTSILAKDWRYKWLSISKFVLNTEGLNWDTVSSIINRFLLQHTCSIKIFSLRTVSGAFHYPDLYHWIKYLSRQHVEEISLTEVGIRRFAIPSSMFSFVKLKSLILKGCAVRVPASFKRFNFLCEITLDSVSIDENSFDRLILGCPRLRLLHLERVVGIQHLRIRSPSLRVLNVDSGFYQYIVIEDSPCLATIAIEASFLHQEGAILNWSIIRSLSALNSLRNLCLSGQFVKLLAAYNVVEYIPLRNNTMRHLFLYSVRFEDIKVFRVCLSLLSSSPNINHFRFAIESAKGPRLITAFLKENRGRFSFPKLESMKVGCPVVNGMGCTVNFIEFLCAHSPNLKFLSIEKIGGRTMNVTRVSKMLSRFRKSCPRATVVYSFNGRQSSL</sequence>
<dbReference type="InterPro" id="IPR032675">
    <property type="entry name" value="LRR_dom_sf"/>
</dbReference>
<keyword evidence="2" id="KW-1185">Reference proteome</keyword>
<protein>
    <submittedName>
        <fullName evidence="3">F-box/FBD/LRR-repeat protein At1g13570</fullName>
    </submittedName>
</protein>
<dbReference type="InterPro" id="IPR055411">
    <property type="entry name" value="LRR_FXL15/At3g58940/PEG3-like"/>
</dbReference>
<dbReference type="Pfam" id="PF24758">
    <property type="entry name" value="LRR_At5g56370"/>
    <property type="match status" value="1"/>
</dbReference>
<accession>A0A9R0K2F5</accession>
<gene>
    <name evidence="3" type="primary">LOC110794645</name>
</gene>
<reference evidence="2" key="1">
    <citation type="journal article" date="2021" name="Nat. Commun.">
        <title>Genomic analyses provide insights into spinach domestication and the genetic basis of agronomic traits.</title>
        <authorList>
            <person name="Cai X."/>
            <person name="Sun X."/>
            <person name="Xu C."/>
            <person name="Sun H."/>
            <person name="Wang X."/>
            <person name="Ge C."/>
            <person name="Zhang Z."/>
            <person name="Wang Q."/>
            <person name="Fei Z."/>
            <person name="Jiao C."/>
            <person name="Wang Q."/>
        </authorList>
    </citation>
    <scope>NUCLEOTIDE SEQUENCE [LARGE SCALE GENOMIC DNA]</scope>
    <source>
        <strain evidence="2">cv. Varoflay</strain>
    </source>
</reference>
<dbReference type="RefSeq" id="XP_021855308.1">
    <property type="nucleotide sequence ID" value="XM_021999616.2"/>
</dbReference>
<dbReference type="Gene3D" id="3.80.10.10">
    <property type="entry name" value="Ribonuclease Inhibitor"/>
    <property type="match status" value="1"/>
</dbReference>
<dbReference type="SUPFAM" id="SSF52047">
    <property type="entry name" value="RNI-like"/>
    <property type="match status" value="1"/>
</dbReference>
<name>A0A9R0K2F5_SPIOL</name>
<evidence type="ECO:0000313" key="3">
    <source>
        <dbReference type="RefSeq" id="XP_021855308.1"/>
    </source>
</evidence>
<proteinExistence type="predicted"/>
<evidence type="ECO:0000259" key="1">
    <source>
        <dbReference type="Pfam" id="PF24758"/>
    </source>
</evidence>
<dbReference type="PANTHER" id="PTHR31639">
    <property type="entry name" value="F-BOX PROTEIN-LIKE"/>
    <property type="match status" value="1"/>
</dbReference>
<dbReference type="GeneID" id="110794645"/>
<dbReference type="PANTHER" id="PTHR31639:SF95">
    <property type="entry name" value="FBD DOMAIN-CONTAINING PROTEIN"/>
    <property type="match status" value="1"/>
</dbReference>
<evidence type="ECO:0000313" key="2">
    <source>
        <dbReference type="Proteomes" id="UP000813463"/>
    </source>
</evidence>
<dbReference type="KEGG" id="soe:110794645"/>
<organism evidence="2 3">
    <name type="scientific">Spinacia oleracea</name>
    <name type="common">Spinach</name>
    <dbReference type="NCBI Taxonomy" id="3562"/>
    <lineage>
        <taxon>Eukaryota</taxon>
        <taxon>Viridiplantae</taxon>
        <taxon>Streptophyta</taxon>
        <taxon>Embryophyta</taxon>
        <taxon>Tracheophyta</taxon>
        <taxon>Spermatophyta</taxon>
        <taxon>Magnoliopsida</taxon>
        <taxon>eudicotyledons</taxon>
        <taxon>Gunneridae</taxon>
        <taxon>Pentapetalae</taxon>
        <taxon>Caryophyllales</taxon>
        <taxon>Chenopodiaceae</taxon>
        <taxon>Chenopodioideae</taxon>
        <taxon>Anserineae</taxon>
        <taxon>Spinacia</taxon>
    </lineage>
</organism>
<dbReference type="OrthoDB" id="629734at2759"/>
<feature type="domain" description="F-box/LRR-repeat protein 15/At3g58940/PEG3-like LRR" evidence="1">
    <location>
        <begin position="108"/>
        <end position="255"/>
    </location>
</feature>
<reference evidence="3" key="2">
    <citation type="submission" date="2025-08" db="UniProtKB">
        <authorList>
            <consortium name="RefSeq"/>
        </authorList>
    </citation>
    <scope>IDENTIFICATION</scope>
    <source>
        <tissue evidence="3">Leaf</tissue>
    </source>
</reference>
<dbReference type="AlphaFoldDB" id="A0A9R0K2F5"/>